<evidence type="ECO:0000256" key="4">
    <source>
        <dbReference type="PROSITE-ProRule" id="PRU00335"/>
    </source>
</evidence>
<dbReference type="PANTHER" id="PTHR30055">
    <property type="entry name" value="HTH-TYPE TRANSCRIPTIONAL REGULATOR RUTR"/>
    <property type="match status" value="1"/>
</dbReference>
<gene>
    <name evidence="6" type="ORF">SMALB_0517</name>
</gene>
<protein>
    <submittedName>
        <fullName evidence="6">TetR-family transcriptional regulator</fullName>
    </submittedName>
</protein>
<dbReference type="Gene3D" id="1.10.357.10">
    <property type="entry name" value="Tetracycline Repressor, domain 2"/>
    <property type="match status" value="1"/>
</dbReference>
<dbReference type="RefSeq" id="WP_167499666.1">
    <property type="nucleotide sequence ID" value="NZ_JAALLH010000001.1"/>
</dbReference>
<dbReference type="SUPFAM" id="SSF46689">
    <property type="entry name" value="Homeodomain-like"/>
    <property type="match status" value="1"/>
</dbReference>
<dbReference type="InterPro" id="IPR001647">
    <property type="entry name" value="HTH_TetR"/>
</dbReference>
<reference evidence="6 7" key="1">
    <citation type="submission" date="2020-02" db="EMBL/GenBank/DDBJ databases">
        <title>Streptomyces malaysiensis DSM14702 (JHCC583434, PFL_A843) Genome sequencing and assembly.</title>
        <authorList>
            <person name="Samborskyy M."/>
        </authorList>
    </citation>
    <scope>NUCLEOTIDE SEQUENCE [LARGE SCALE GENOMIC DNA]</scope>
    <source>
        <strain evidence="6 7">DSM 14702</strain>
    </source>
</reference>
<keyword evidence="1" id="KW-0805">Transcription regulation</keyword>
<keyword evidence="2 4" id="KW-0238">DNA-binding</keyword>
<proteinExistence type="predicted"/>
<name>A0A7X5WX57_STRMQ</name>
<dbReference type="SUPFAM" id="SSF48498">
    <property type="entry name" value="Tetracyclin repressor-like, C-terminal domain"/>
    <property type="match status" value="1"/>
</dbReference>
<dbReference type="GO" id="GO:0003700">
    <property type="term" value="F:DNA-binding transcription factor activity"/>
    <property type="evidence" value="ECO:0007669"/>
    <property type="project" value="TreeGrafter"/>
</dbReference>
<comment type="caution">
    <text evidence="6">The sequence shown here is derived from an EMBL/GenBank/DDBJ whole genome shotgun (WGS) entry which is preliminary data.</text>
</comment>
<dbReference type="EMBL" id="JAALLH010000001">
    <property type="protein sequence ID" value="NIY62597.1"/>
    <property type="molecule type" value="Genomic_DNA"/>
</dbReference>
<dbReference type="Pfam" id="PF00440">
    <property type="entry name" value="TetR_N"/>
    <property type="match status" value="1"/>
</dbReference>
<evidence type="ECO:0000256" key="2">
    <source>
        <dbReference type="ARBA" id="ARBA00023125"/>
    </source>
</evidence>
<accession>A0A7X5WX57</accession>
<dbReference type="InterPro" id="IPR036271">
    <property type="entry name" value="Tet_transcr_reg_TetR-rel_C_sf"/>
</dbReference>
<dbReference type="Proteomes" id="UP000536624">
    <property type="component" value="Unassembled WGS sequence"/>
</dbReference>
<sequence>MTEAEVIPQPRERILQAAAELLTQGGREAVSTRAVSAAAGVQAQTIYRHFGDMRGLLDAVARRGYADYLAAKQAHIGAGDPVEQVRDGWDLHIAFALANPAVYRLLYADPRPDAESPLTGEAHKVLLGLVEGIAKAGRLRTSVESAAAMVHSSGVGVALTLIAAQAAGQLSQYEGLADSVRDAVLGSVLVRPQKSQEADDLANKAAVHAIALKALLGDGVRHLTPGERALLGELLDRIADDGAAAEATD</sequence>
<evidence type="ECO:0000256" key="3">
    <source>
        <dbReference type="ARBA" id="ARBA00023163"/>
    </source>
</evidence>
<dbReference type="AlphaFoldDB" id="A0A7X5WX57"/>
<feature type="domain" description="HTH tetR-type" evidence="5">
    <location>
        <begin position="8"/>
        <end position="68"/>
    </location>
</feature>
<feature type="DNA-binding region" description="H-T-H motif" evidence="4">
    <location>
        <begin position="31"/>
        <end position="50"/>
    </location>
</feature>
<dbReference type="PROSITE" id="PS50977">
    <property type="entry name" value="HTH_TETR_2"/>
    <property type="match status" value="1"/>
</dbReference>
<dbReference type="PRINTS" id="PR00455">
    <property type="entry name" value="HTHTETR"/>
</dbReference>
<evidence type="ECO:0000256" key="1">
    <source>
        <dbReference type="ARBA" id="ARBA00023015"/>
    </source>
</evidence>
<keyword evidence="3" id="KW-0804">Transcription</keyword>
<dbReference type="GO" id="GO:0000976">
    <property type="term" value="F:transcription cis-regulatory region binding"/>
    <property type="evidence" value="ECO:0007669"/>
    <property type="project" value="TreeGrafter"/>
</dbReference>
<dbReference type="InterPro" id="IPR009057">
    <property type="entry name" value="Homeodomain-like_sf"/>
</dbReference>
<evidence type="ECO:0000313" key="6">
    <source>
        <dbReference type="EMBL" id="NIY62597.1"/>
    </source>
</evidence>
<dbReference type="PANTHER" id="PTHR30055:SF234">
    <property type="entry name" value="HTH-TYPE TRANSCRIPTIONAL REGULATOR BETI"/>
    <property type="match status" value="1"/>
</dbReference>
<evidence type="ECO:0000259" key="5">
    <source>
        <dbReference type="PROSITE" id="PS50977"/>
    </source>
</evidence>
<dbReference type="InterPro" id="IPR050109">
    <property type="entry name" value="HTH-type_TetR-like_transc_reg"/>
</dbReference>
<organism evidence="6 7">
    <name type="scientific">Streptomyces malaysiensis</name>
    <dbReference type="NCBI Taxonomy" id="92644"/>
    <lineage>
        <taxon>Bacteria</taxon>
        <taxon>Bacillati</taxon>
        <taxon>Actinomycetota</taxon>
        <taxon>Actinomycetes</taxon>
        <taxon>Kitasatosporales</taxon>
        <taxon>Streptomycetaceae</taxon>
        <taxon>Streptomyces</taxon>
        <taxon>Streptomyces violaceusniger group</taxon>
    </lineage>
</organism>
<evidence type="ECO:0000313" key="7">
    <source>
        <dbReference type="Proteomes" id="UP000536624"/>
    </source>
</evidence>